<feature type="domain" description="Dockerin" evidence="5">
    <location>
        <begin position="508"/>
        <end position="576"/>
    </location>
</feature>
<reference evidence="6 7" key="1">
    <citation type="submission" date="2017-12" db="EMBL/GenBank/DDBJ databases">
        <title>Complete genome sequence of Herbivorax saccincola GGR1, a novel Cellulosome-producing hydrolytic bacterium in a thermophilic biogas plant, established by Illumina and Nanopore MinION sequencing.</title>
        <authorList>
            <person name="Pechtl A."/>
            <person name="Ruckert C."/>
            <person name="Koeck D.E."/>
            <person name="Maus I."/>
            <person name="Winkler A."/>
            <person name="Kalinowski J."/>
            <person name="Puhler A."/>
            <person name="Schwarz W.W."/>
            <person name="Zverlov V.V."/>
            <person name="Schluter A."/>
            <person name="Liebl W."/>
        </authorList>
    </citation>
    <scope>NUCLEOTIDE SEQUENCE [LARGE SCALE GENOMIC DNA]</scope>
    <source>
        <strain evidence="7">SR1</strain>
    </source>
</reference>
<dbReference type="EC" id="3.2.1.4" evidence="6"/>
<dbReference type="PROSITE" id="PS50231">
    <property type="entry name" value="RICIN_B_LECTIN"/>
    <property type="match status" value="1"/>
</dbReference>
<keyword evidence="3 4" id="KW-0326">Glycosidase</keyword>
<dbReference type="SUPFAM" id="SSF50370">
    <property type="entry name" value="Ricin B-like lectins"/>
    <property type="match status" value="1"/>
</dbReference>
<dbReference type="InterPro" id="IPR036439">
    <property type="entry name" value="Dockerin_dom_sf"/>
</dbReference>
<dbReference type="GO" id="GO:0008810">
    <property type="term" value="F:cellulase activity"/>
    <property type="evidence" value="ECO:0007669"/>
    <property type="project" value="UniProtKB-EC"/>
</dbReference>
<dbReference type="CDD" id="cd14256">
    <property type="entry name" value="Dockerin_I"/>
    <property type="match status" value="1"/>
</dbReference>
<dbReference type="PANTHER" id="PTHR22925:SF3">
    <property type="entry name" value="GLYCOSYL HYDROLASE FAMILY PROTEIN 43"/>
    <property type="match status" value="1"/>
</dbReference>
<accession>A0A2K9EMV3</accession>
<keyword evidence="7" id="KW-1185">Reference proteome</keyword>
<dbReference type="CDD" id="cd23446">
    <property type="entry name" value="beta-trefoil_Ricin_1_3Gal43A"/>
    <property type="match status" value="1"/>
</dbReference>
<evidence type="ECO:0000256" key="4">
    <source>
        <dbReference type="RuleBase" id="RU361187"/>
    </source>
</evidence>
<dbReference type="SUPFAM" id="SSF63446">
    <property type="entry name" value="Type I dockerin domain"/>
    <property type="match status" value="1"/>
</dbReference>
<dbReference type="Gene3D" id="2.80.10.50">
    <property type="match status" value="1"/>
</dbReference>
<dbReference type="GO" id="GO:0000272">
    <property type="term" value="P:polysaccharide catabolic process"/>
    <property type="evidence" value="ECO:0007669"/>
    <property type="project" value="InterPro"/>
</dbReference>
<dbReference type="SMART" id="SM00458">
    <property type="entry name" value="RICIN"/>
    <property type="match status" value="1"/>
</dbReference>
<dbReference type="SUPFAM" id="SSF75005">
    <property type="entry name" value="Arabinanase/levansucrase/invertase"/>
    <property type="match status" value="1"/>
</dbReference>
<name>A0A2K9EMV3_9FIRM</name>
<evidence type="ECO:0000313" key="7">
    <source>
        <dbReference type="Proteomes" id="UP000233534"/>
    </source>
</evidence>
<organism evidence="6 7">
    <name type="scientific">Acetivibrio saccincola</name>
    <dbReference type="NCBI Taxonomy" id="1677857"/>
    <lineage>
        <taxon>Bacteria</taxon>
        <taxon>Bacillati</taxon>
        <taxon>Bacillota</taxon>
        <taxon>Clostridia</taxon>
        <taxon>Eubacteriales</taxon>
        <taxon>Oscillospiraceae</taxon>
        <taxon>Acetivibrio</taxon>
    </lineage>
</organism>
<protein>
    <submittedName>
        <fullName evidence="6">Endoglucanase E</fullName>
        <ecNumber evidence="6">3.2.1.4</ecNumber>
    </submittedName>
</protein>
<proteinExistence type="inferred from homology"/>
<dbReference type="PANTHER" id="PTHR22925">
    <property type="entry name" value="GLYCOSYL HYDROLASE 43 FAMILY MEMBER"/>
    <property type="match status" value="1"/>
</dbReference>
<dbReference type="InterPro" id="IPR000772">
    <property type="entry name" value="Ricin_B_lectin"/>
</dbReference>
<dbReference type="Pfam" id="PF14200">
    <property type="entry name" value="RicinB_lectin_2"/>
    <property type="match status" value="2"/>
</dbReference>
<evidence type="ECO:0000256" key="2">
    <source>
        <dbReference type="ARBA" id="ARBA00022801"/>
    </source>
</evidence>
<dbReference type="KEGG" id="hsc:HVS_04240"/>
<dbReference type="Proteomes" id="UP000233534">
    <property type="component" value="Chromosome"/>
</dbReference>
<dbReference type="RefSeq" id="WP_235827596.1">
    <property type="nucleotide sequence ID" value="NZ_CP025197.1"/>
</dbReference>
<sequence length="576" mass="65096">MFKGKILSKNKIKLCLIIITAIVLSGSLGNISGLGNAFAETSGNNVIINGTQFKDTSGNIIHAHGGGFLKYGDYYYWYGEYRDQSNLFKGVRCYRSKDLVNWEYRGEVLSPDSHPELNRVNIERPKVMYNQFTKEFVMWMHWENGIHYGEARAAVAYCSTPDGKYTYKGSFRPYQNSGVEDHGRPGYMSRDCTVFVDTDGKGYFLSSSNENMDLHLYELTPDYKDIASLAAKLYVGKQREAPCLFKRNGYYYLVTSGCTGWDPNQAKYAYSKDLRSGWSELYNLGNSTTYRSQPTYVLPVQGTSGTSYLYAGDRWAGAWGGRVNESQYVWLPLVFLSDTKLVLPYYDAIEINVQAGTITEYMPDKTRYKIVNRHSGKVLDVKDSSTDNAAPIVQWSDNDSLSQQWYIVDVGNGYKKIVNAKTGFALDVKDESKDNGGLLIQYTSTGGHNQHWEFIDIGNGYYKIKSRGSGKLLDVYKWSTDDGATVQQWSDANGENQHWKLVKVEDTPQYIIGDITGDGIIDSNDCVLLQRYILDIIDSFPNSNWQIVADINKDGIINTLDYALLSRHILEIQSIT</sequence>
<keyword evidence="2 4" id="KW-0378">Hydrolase</keyword>
<dbReference type="Pfam" id="PF04616">
    <property type="entry name" value="Glyco_hydro_43"/>
    <property type="match status" value="1"/>
</dbReference>
<dbReference type="InterPro" id="IPR016134">
    <property type="entry name" value="Dockerin_dom"/>
</dbReference>
<gene>
    <name evidence="6" type="primary">celE3</name>
    <name evidence="6" type="ORF">HVS_04240</name>
</gene>
<dbReference type="Gene3D" id="2.115.10.20">
    <property type="entry name" value="Glycosyl hydrolase domain, family 43"/>
    <property type="match status" value="1"/>
</dbReference>
<dbReference type="InterPro" id="IPR023296">
    <property type="entry name" value="Glyco_hydro_beta-prop_sf"/>
</dbReference>
<evidence type="ECO:0000259" key="5">
    <source>
        <dbReference type="PROSITE" id="PS51766"/>
    </source>
</evidence>
<dbReference type="InterPro" id="IPR002105">
    <property type="entry name" value="Dockerin_1_rpt"/>
</dbReference>
<dbReference type="InterPro" id="IPR006710">
    <property type="entry name" value="Glyco_hydro_43"/>
</dbReference>
<dbReference type="Pfam" id="PF00404">
    <property type="entry name" value="Dockerin_1"/>
    <property type="match status" value="1"/>
</dbReference>
<dbReference type="CDD" id="cd18822">
    <property type="entry name" value="GH43_CtGH43-like"/>
    <property type="match status" value="1"/>
</dbReference>
<dbReference type="EMBL" id="CP025197">
    <property type="protein sequence ID" value="AUG56790.1"/>
    <property type="molecule type" value="Genomic_DNA"/>
</dbReference>
<dbReference type="AlphaFoldDB" id="A0A2K9EMV3"/>
<dbReference type="InterPro" id="IPR035992">
    <property type="entry name" value="Ricin_B-like_lectins"/>
</dbReference>
<comment type="similarity">
    <text evidence="1 4">Belongs to the glycosyl hydrolase 43 family.</text>
</comment>
<dbReference type="Gene3D" id="1.10.1330.10">
    <property type="entry name" value="Dockerin domain"/>
    <property type="match status" value="1"/>
</dbReference>
<evidence type="ECO:0000256" key="1">
    <source>
        <dbReference type="ARBA" id="ARBA00009865"/>
    </source>
</evidence>
<evidence type="ECO:0000313" key="6">
    <source>
        <dbReference type="EMBL" id="AUG56790.1"/>
    </source>
</evidence>
<evidence type="ECO:0000256" key="3">
    <source>
        <dbReference type="ARBA" id="ARBA00023295"/>
    </source>
</evidence>
<dbReference type="PROSITE" id="PS51766">
    <property type="entry name" value="DOCKERIN"/>
    <property type="match status" value="1"/>
</dbReference>